<dbReference type="InterPro" id="IPR011042">
    <property type="entry name" value="6-blade_b-propeller_TolB-like"/>
</dbReference>
<keyword evidence="5" id="KW-0645">Protease</keyword>
<evidence type="ECO:0000256" key="3">
    <source>
        <dbReference type="SAM" id="SignalP"/>
    </source>
</evidence>
<evidence type="ECO:0000313" key="6">
    <source>
        <dbReference type="Proteomes" id="UP000292209"/>
    </source>
</evidence>
<accession>A0A4Q7P9R0</accession>
<evidence type="ECO:0000256" key="2">
    <source>
        <dbReference type="ARBA" id="ARBA00022825"/>
    </source>
</evidence>
<dbReference type="Pfam" id="PF00326">
    <property type="entry name" value="Peptidase_S9"/>
    <property type="match status" value="1"/>
</dbReference>
<keyword evidence="5" id="KW-0031">Aminopeptidase</keyword>
<dbReference type="GO" id="GO:0006508">
    <property type="term" value="P:proteolysis"/>
    <property type="evidence" value="ECO:0007669"/>
    <property type="project" value="InterPro"/>
</dbReference>
<dbReference type="GO" id="GO:0004252">
    <property type="term" value="F:serine-type endopeptidase activity"/>
    <property type="evidence" value="ECO:0007669"/>
    <property type="project" value="TreeGrafter"/>
</dbReference>
<dbReference type="SUPFAM" id="SSF82171">
    <property type="entry name" value="DPP6 N-terminal domain-like"/>
    <property type="match status" value="1"/>
</dbReference>
<dbReference type="InterPro" id="IPR029058">
    <property type="entry name" value="AB_hydrolase_fold"/>
</dbReference>
<dbReference type="PANTHER" id="PTHR42776">
    <property type="entry name" value="SERINE PEPTIDASE S9 FAMILY MEMBER"/>
    <property type="match status" value="1"/>
</dbReference>
<dbReference type="Gene3D" id="2.120.10.30">
    <property type="entry name" value="TolB, C-terminal domain"/>
    <property type="match status" value="3"/>
</dbReference>
<reference evidence="5 6" key="1">
    <citation type="submission" date="2019-02" db="EMBL/GenBank/DDBJ databases">
        <title>Genomic Encyclopedia of Archaeal and Bacterial Type Strains, Phase II (KMG-II): from individual species to whole genera.</title>
        <authorList>
            <person name="Goeker M."/>
        </authorList>
    </citation>
    <scope>NUCLEOTIDE SEQUENCE [LARGE SCALE GENOMIC DNA]</scope>
    <source>
        <strain evidence="5 6">DSM 21411</strain>
    </source>
</reference>
<dbReference type="InterPro" id="IPR001375">
    <property type="entry name" value="Peptidase_S9_cat"/>
</dbReference>
<sequence length="723" mass="81162">MKQKLKIMLILFVFCTPIVQAQRDDLINISDIVKIVSTSSHTISPNGKDVLFVKNFIEVKNENEYQYKSQLWVTPIDGKHPGKPLTSSEYNVSSFELSPDGKKIAFLRPKDGKSQLWILPLDGGESQVMTSEKFNVSNPVWSPDGKKILFSTTIPMWSLSGSPDWKMQRPGRSYGDEPNYKAIQEGMAKEEIKPNPDGNLEELRAFLAKNASKNDPRVIDRLNFLGETDLSPDLFFSHLNILDLETGKTERITDGFQSYFGATWSPDGTYLLASSLKNTEHPDLTNHTEIWKINLKNKSAEVFFALENHRVGNPVFSPDGKWIALGGQNMEEPSYNMSMIGIIKPDGTGFKWITESLDRAVTSPKWTEDSQYILFTGANQGGFSLWSAQINTGKIEAIISGPVGVNGFDTRGKHIAYALTKIENPSEIYSADLNNRNPIQLTRFNEGWLAGKKLSKPSAHQLKTADGLVVDYWVMPPTERQEGVKYPTILNMHGGPSAMWGPGEPSMWHEFQIMAAKGYGVVYANPRGSGGYGKAFQKGNFRNWGDGPAADVPGSLDAASNQFAWIDKDQLFLTGGSYAGYLTAWIVSHDHRFKAAFAQRGVYELTFFMGEGNAWRLVPNHFGYPWEEGVKEILDYNSPQTYVQNIQTPLLIKHGDVDLRTGVRQSELLYKSLKILGKPVEYVRYPGEGHELSRSGAVHRRIDRLARIIEFFERYVNHPRGIQ</sequence>
<keyword evidence="1" id="KW-0378">Hydrolase</keyword>
<dbReference type="AlphaFoldDB" id="A0A4Q7P9R0"/>
<dbReference type="InterPro" id="IPR011659">
    <property type="entry name" value="WD40"/>
</dbReference>
<dbReference type="RefSeq" id="WP_130275767.1">
    <property type="nucleotide sequence ID" value="NZ_SGXG01000001.1"/>
</dbReference>
<evidence type="ECO:0000313" key="5">
    <source>
        <dbReference type="EMBL" id="RZS96911.1"/>
    </source>
</evidence>
<dbReference type="OrthoDB" id="9812921at2"/>
<keyword evidence="6" id="KW-1185">Reference proteome</keyword>
<protein>
    <submittedName>
        <fullName evidence="5">Dipeptidyl aminopeptidase/acylaminoacyl peptidase</fullName>
    </submittedName>
</protein>
<organism evidence="5 6">
    <name type="scientific">Cecembia calidifontis</name>
    <dbReference type="NCBI Taxonomy" id="1187080"/>
    <lineage>
        <taxon>Bacteria</taxon>
        <taxon>Pseudomonadati</taxon>
        <taxon>Bacteroidota</taxon>
        <taxon>Cytophagia</taxon>
        <taxon>Cytophagales</taxon>
        <taxon>Cyclobacteriaceae</taxon>
        <taxon>Cecembia</taxon>
    </lineage>
</organism>
<dbReference type="Gene3D" id="3.40.50.1820">
    <property type="entry name" value="alpha/beta hydrolase"/>
    <property type="match status" value="1"/>
</dbReference>
<keyword evidence="2" id="KW-0720">Serine protease</keyword>
<dbReference type="Pfam" id="PF07676">
    <property type="entry name" value="PD40"/>
    <property type="match status" value="4"/>
</dbReference>
<feature type="chain" id="PRO_5020399379" evidence="3">
    <location>
        <begin position="22"/>
        <end position="723"/>
    </location>
</feature>
<dbReference type="PANTHER" id="PTHR42776:SF27">
    <property type="entry name" value="DIPEPTIDYL PEPTIDASE FAMILY MEMBER 6"/>
    <property type="match status" value="1"/>
</dbReference>
<feature type="signal peptide" evidence="3">
    <location>
        <begin position="1"/>
        <end position="21"/>
    </location>
</feature>
<dbReference type="SUPFAM" id="SSF53474">
    <property type="entry name" value="alpha/beta-Hydrolases"/>
    <property type="match status" value="1"/>
</dbReference>
<proteinExistence type="predicted"/>
<gene>
    <name evidence="5" type="ORF">BC751_2506</name>
</gene>
<evidence type="ECO:0000259" key="4">
    <source>
        <dbReference type="Pfam" id="PF00326"/>
    </source>
</evidence>
<keyword evidence="3" id="KW-0732">Signal</keyword>
<dbReference type="Proteomes" id="UP000292209">
    <property type="component" value="Unassembled WGS sequence"/>
</dbReference>
<evidence type="ECO:0000256" key="1">
    <source>
        <dbReference type="ARBA" id="ARBA00022801"/>
    </source>
</evidence>
<comment type="caution">
    <text evidence="5">The sequence shown here is derived from an EMBL/GenBank/DDBJ whole genome shotgun (WGS) entry which is preliminary data.</text>
</comment>
<dbReference type="GO" id="GO:0004177">
    <property type="term" value="F:aminopeptidase activity"/>
    <property type="evidence" value="ECO:0007669"/>
    <property type="project" value="UniProtKB-KW"/>
</dbReference>
<dbReference type="EMBL" id="SGXG01000001">
    <property type="protein sequence ID" value="RZS96911.1"/>
    <property type="molecule type" value="Genomic_DNA"/>
</dbReference>
<feature type="domain" description="Peptidase S9 prolyl oligopeptidase catalytic" evidence="4">
    <location>
        <begin position="508"/>
        <end position="717"/>
    </location>
</feature>
<name>A0A4Q7P9R0_9BACT</name>